<keyword evidence="11" id="KW-0472">Membrane</keyword>
<dbReference type="SUPFAM" id="SSF48695">
    <property type="entry name" value="Multiheme cytochromes"/>
    <property type="match status" value="1"/>
</dbReference>
<keyword evidence="6" id="KW-0812">Transmembrane</keyword>
<dbReference type="InterPro" id="IPR005126">
    <property type="entry name" value="NapC/NirT_cyt_c_N"/>
</dbReference>
<evidence type="ECO:0000256" key="11">
    <source>
        <dbReference type="ARBA" id="ARBA00023136"/>
    </source>
</evidence>
<dbReference type="InterPro" id="IPR051174">
    <property type="entry name" value="Cytochrome_c-type_ET"/>
</dbReference>
<keyword evidence="4" id="KW-1003">Cell membrane</keyword>
<gene>
    <name evidence="14" type="ORF">HW932_05615</name>
</gene>
<dbReference type="PANTHER" id="PTHR30333">
    <property type="entry name" value="CYTOCHROME C-TYPE PROTEIN"/>
    <property type="match status" value="1"/>
</dbReference>
<evidence type="ECO:0000256" key="12">
    <source>
        <dbReference type="SAM" id="MobiDB-lite"/>
    </source>
</evidence>
<proteinExistence type="inferred from homology"/>
<organism evidence="14 15">
    <name type="scientific">Allochromatium humboldtianum</name>
    <dbReference type="NCBI Taxonomy" id="504901"/>
    <lineage>
        <taxon>Bacteria</taxon>
        <taxon>Pseudomonadati</taxon>
        <taxon>Pseudomonadota</taxon>
        <taxon>Gammaproteobacteria</taxon>
        <taxon>Chromatiales</taxon>
        <taxon>Chromatiaceae</taxon>
        <taxon>Allochromatium</taxon>
    </lineage>
</organism>
<evidence type="ECO:0000256" key="10">
    <source>
        <dbReference type="ARBA" id="ARBA00023004"/>
    </source>
</evidence>
<name>A0A850RI53_9GAMM</name>
<dbReference type="GO" id="GO:0009055">
    <property type="term" value="F:electron transfer activity"/>
    <property type="evidence" value="ECO:0007669"/>
    <property type="project" value="TreeGrafter"/>
</dbReference>
<dbReference type="InterPro" id="IPR036280">
    <property type="entry name" value="Multihaem_cyt_sf"/>
</dbReference>
<keyword evidence="10" id="KW-0408">Iron</keyword>
<evidence type="ECO:0000256" key="5">
    <source>
        <dbReference type="ARBA" id="ARBA00022617"/>
    </source>
</evidence>
<dbReference type="Pfam" id="PF03264">
    <property type="entry name" value="Cytochrom_NNT"/>
    <property type="match status" value="1"/>
</dbReference>
<keyword evidence="3" id="KW-0813">Transport</keyword>
<dbReference type="Gene3D" id="1.10.3820.10">
    <property type="entry name" value="Di-heme elbow motif domain"/>
    <property type="match status" value="1"/>
</dbReference>
<evidence type="ECO:0000256" key="3">
    <source>
        <dbReference type="ARBA" id="ARBA00022448"/>
    </source>
</evidence>
<dbReference type="GO" id="GO:0005886">
    <property type="term" value="C:plasma membrane"/>
    <property type="evidence" value="ECO:0007669"/>
    <property type="project" value="UniProtKB-SubCell"/>
</dbReference>
<dbReference type="AlphaFoldDB" id="A0A850RI53"/>
<evidence type="ECO:0000256" key="2">
    <source>
        <dbReference type="ARBA" id="ARBA00007395"/>
    </source>
</evidence>
<evidence type="ECO:0000256" key="1">
    <source>
        <dbReference type="ARBA" id="ARBA00004236"/>
    </source>
</evidence>
<feature type="domain" description="NapC/NirT cytochrome c N-terminal" evidence="13">
    <location>
        <begin position="13"/>
        <end position="171"/>
    </location>
</feature>
<evidence type="ECO:0000259" key="13">
    <source>
        <dbReference type="Pfam" id="PF03264"/>
    </source>
</evidence>
<evidence type="ECO:0000313" key="14">
    <source>
        <dbReference type="EMBL" id="NVZ08733.1"/>
    </source>
</evidence>
<keyword evidence="8" id="KW-0249">Electron transport</keyword>
<comment type="similarity">
    <text evidence="2">Belongs to the NapC/NirT/NrfH family.</text>
</comment>
<dbReference type="GO" id="GO:0046872">
    <property type="term" value="F:metal ion binding"/>
    <property type="evidence" value="ECO:0007669"/>
    <property type="project" value="UniProtKB-KW"/>
</dbReference>
<dbReference type="PANTHER" id="PTHR30333:SF1">
    <property type="entry name" value="CYTOCHROME C-TYPE PROTEIN NAPC"/>
    <property type="match status" value="1"/>
</dbReference>
<keyword evidence="5" id="KW-0349">Heme</keyword>
<dbReference type="GO" id="GO:0009061">
    <property type="term" value="P:anaerobic respiration"/>
    <property type="evidence" value="ECO:0007669"/>
    <property type="project" value="TreeGrafter"/>
</dbReference>
<reference evidence="14 15" key="1">
    <citation type="submission" date="2020-06" db="EMBL/GenBank/DDBJ databases">
        <title>Whole-genome sequence of Allochromatium humboldtianum DSM 21881, type strain.</title>
        <authorList>
            <person name="Kyndt J.A."/>
            <person name="Meyer T.E."/>
        </authorList>
    </citation>
    <scope>NUCLEOTIDE SEQUENCE [LARGE SCALE GENOMIC DNA]</scope>
    <source>
        <strain evidence="14 15">DSM 21881</strain>
    </source>
</reference>
<comment type="caution">
    <text evidence="14">The sequence shown here is derived from an EMBL/GenBank/DDBJ whole genome shotgun (WGS) entry which is preliminary data.</text>
</comment>
<dbReference type="EMBL" id="JABZEO010000003">
    <property type="protein sequence ID" value="NVZ08733.1"/>
    <property type="molecule type" value="Genomic_DNA"/>
</dbReference>
<evidence type="ECO:0000256" key="9">
    <source>
        <dbReference type="ARBA" id="ARBA00022989"/>
    </source>
</evidence>
<keyword evidence="7" id="KW-0479">Metal-binding</keyword>
<keyword evidence="15" id="KW-1185">Reference proteome</keyword>
<sequence length="204" mass="22086">MKTLKWSLIGFGAVAVLVVVMAGSWSLTERVIQATSDETFCGLCHSMRPFAETHALDVHGGRNPGGVSAACADCHLPHDSPWVYLVAKAETGIKDLLAEPVAFFREPDWIGRLSQRESYVYDSGCLTCHKHLERAIDQTPEALFGHQTYFAGLETGTRMQCVTCHIHVGHRDLLARLSPPGTTDAGAAEVRESTAPAGAEESKP</sequence>
<dbReference type="Proteomes" id="UP000592294">
    <property type="component" value="Unassembled WGS sequence"/>
</dbReference>
<keyword evidence="9" id="KW-1133">Transmembrane helix</keyword>
<dbReference type="InterPro" id="IPR038266">
    <property type="entry name" value="NapC/NirT_cytc_sf"/>
</dbReference>
<evidence type="ECO:0000313" key="15">
    <source>
        <dbReference type="Proteomes" id="UP000592294"/>
    </source>
</evidence>
<evidence type="ECO:0000256" key="8">
    <source>
        <dbReference type="ARBA" id="ARBA00022982"/>
    </source>
</evidence>
<protein>
    <submittedName>
        <fullName evidence="14">NapC/NirT family cytochrome c</fullName>
    </submittedName>
</protein>
<accession>A0A850RI53</accession>
<dbReference type="RefSeq" id="WP_176975507.1">
    <property type="nucleotide sequence ID" value="NZ_JABZEO010000003.1"/>
</dbReference>
<evidence type="ECO:0000256" key="7">
    <source>
        <dbReference type="ARBA" id="ARBA00022723"/>
    </source>
</evidence>
<feature type="region of interest" description="Disordered" evidence="12">
    <location>
        <begin position="177"/>
        <end position="204"/>
    </location>
</feature>
<comment type="subcellular location">
    <subcellularLocation>
        <location evidence="1">Cell membrane</location>
    </subcellularLocation>
</comment>
<evidence type="ECO:0000256" key="6">
    <source>
        <dbReference type="ARBA" id="ARBA00022692"/>
    </source>
</evidence>
<evidence type="ECO:0000256" key="4">
    <source>
        <dbReference type="ARBA" id="ARBA00022475"/>
    </source>
</evidence>